<dbReference type="EMBL" id="BAAAFG010000014">
    <property type="protein sequence ID" value="GAA0872371.1"/>
    <property type="molecule type" value="Genomic_DNA"/>
</dbReference>
<organism evidence="2 3">
    <name type="scientific">Gangjinia marincola</name>
    <dbReference type="NCBI Taxonomy" id="578463"/>
    <lineage>
        <taxon>Bacteria</taxon>
        <taxon>Pseudomonadati</taxon>
        <taxon>Bacteroidota</taxon>
        <taxon>Flavobacteriia</taxon>
        <taxon>Flavobacteriales</taxon>
        <taxon>Flavobacteriaceae</taxon>
        <taxon>Gangjinia</taxon>
    </lineage>
</organism>
<gene>
    <name evidence="2" type="ORF">GCM10009117_15180</name>
</gene>
<evidence type="ECO:0000313" key="3">
    <source>
        <dbReference type="Proteomes" id="UP001500507"/>
    </source>
</evidence>
<evidence type="ECO:0000256" key="1">
    <source>
        <dbReference type="SAM" id="SignalP"/>
    </source>
</evidence>
<keyword evidence="1" id="KW-0732">Signal</keyword>
<protein>
    <submittedName>
        <fullName evidence="2">Uncharacterized protein</fullName>
    </submittedName>
</protein>
<feature type="signal peptide" evidence="1">
    <location>
        <begin position="1"/>
        <end position="16"/>
    </location>
</feature>
<keyword evidence="3" id="KW-1185">Reference proteome</keyword>
<accession>A0ABN1MGX4</accession>
<evidence type="ECO:0000313" key="2">
    <source>
        <dbReference type="EMBL" id="GAA0872371.1"/>
    </source>
</evidence>
<dbReference type="Proteomes" id="UP001500507">
    <property type="component" value="Unassembled WGS sequence"/>
</dbReference>
<dbReference type="RefSeq" id="WP_343765607.1">
    <property type="nucleotide sequence ID" value="NZ_BAAAFG010000014.1"/>
</dbReference>
<name>A0ABN1MGX4_9FLAO</name>
<proteinExistence type="predicted"/>
<comment type="caution">
    <text evidence="2">The sequence shown here is derived from an EMBL/GenBank/DDBJ whole genome shotgun (WGS) entry which is preliminary data.</text>
</comment>
<feature type="chain" id="PRO_5047004749" evidence="1">
    <location>
        <begin position="17"/>
        <end position="125"/>
    </location>
</feature>
<reference evidence="2 3" key="1">
    <citation type="journal article" date="2019" name="Int. J. Syst. Evol. Microbiol.">
        <title>The Global Catalogue of Microorganisms (GCM) 10K type strain sequencing project: providing services to taxonomists for standard genome sequencing and annotation.</title>
        <authorList>
            <consortium name="The Broad Institute Genomics Platform"/>
            <consortium name="The Broad Institute Genome Sequencing Center for Infectious Disease"/>
            <person name="Wu L."/>
            <person name="Ma J."/>
        </authorList>
    </citation>
    <scope>NUCLEOTIDE SEQUENCE [LARGE SCALE GENOMIC DNA]</scope>
    <source>
        <strain evidence="2 3">JCM 16082</strain>
    </source>
</reference>
<sequence>MKKLLCLLLFPLLSFAQMEKERVKTEIPSIITDIDRKIDQERSVAKRCFDIQNEIQQHSDYIKVVSGRNDVDQDMIDFKVDKLTKEIKRLKREYTKLYNQHRIDPYYVKMYGLKESVSTAQIVAN</sequence>